<keyword evidence="2" id="KW-0313">Glucose metabolism</keyword>
<dbReference type="GO" id="GO:0017057">
    <property type="term" value="F:6-phosphogluconolactonase activity"/>
    <property type="evidence" value="ECO:0007669"/>
    <property type="project" value="TreeGrafter"/>
</dbReference>
<dbReference type="InterPro" id="IPR011048">
    <property type="entry name" value="Haem_d1_sf"/>
</dbReference>
<dbReference type="Pfam" id="PF10282">
    <property type="entry name" value="Lactonase"/>
    <property type="match status" value="1"/>
</dbReference>
<evidence type="ECO:0000256" key="3">
    <source>
        <dbReference type="SAM" id="MobiDB-lite"/>
    </source>
</evidence>
<sequence>MHSDDRDAGPCAPAISPDGAGLTRRTLIRQMGTAAGFAVLASLVPTGRADATDTLNRQSKATRRTTPMYAYVGSRTTRERNARGEGITVYEVDQEHGTLRLVQVLKDLVNPSFLALNRANDRLYTVHGDQSEVSAFSIDKATGKLTFINRQSCEGKNPVHLALDPSERFLVVSNHIGGSLAVLNVAEDGSLGTLNQLLKLEGPLGPHRVEQPFSKPHFNPFDPSGHFVLVPDKGLDRIFSFRFDNGKLYPADQPFVATREGAGPRHVVLHPGAPFAYAINELDSTVTTYRFEASSGALKAIQVLPSLPATFTGNSRASEIQIDRRGRFLYASNRGYDSVASFVIDEGTGMLSPVEFIATDGKTPRFFTLTPNQRFLFALNEDSDTIISMAVDAKKGGLSKTGFSISTGSPVCMVFTA</sequence>
<dbReference type="InterPro" id="IPR015943">
    <property type="entry name" value="WD40/YVTN_repeat-like_dom_sf"/>
</dbReference>
<dbReference type="SUPFAM" id="SSF51004">
    <property type="entry name" value="C-terminal (heme d1) domain of cytochrome cd1-nitrite reductase"/>
    <property type="match status" value="1"/>
</dbReference>
<accession>A0A3M4VFE4</accession>
<keyword evidence="2" id="KW-0119">Carbohydrate metabolism</keyword>
<dbReference type="PANTHER" id="PTHR30344">
    <property type="entry name" value="6-PHOSPHOGLUCONOLACTONASE-RELATED"/>
    <property type="match status" value="1"/>
</dbReference>
<dbReference type="AlphaFoldDB" id="A0A3M4VFE4"/>
<reference evidence="4 5" key="1">
    <citation type="submission" date="2018-08" db="EMBL/GenBank/DDBJ databases">
        <title>Recombination of ecologically and evolutionarily significant loci maintains genetic cohesion in the Pseudomonas syringae species complex.</title>
        <authorList>
            <person name="Dillon M."/>
            <person name="Thakur S."/>
            <person name="Almeida R.N.D."/>
            <person name="Weir B.S."/>
            <person name="Guttman D.S."/>
        </authorList>
    </citation>
    <scope>NUCLEOTIDE SEQUENCE [LARGE SCALE GENOMIC DNA]</scope>
    <source>
        <strain evidence="4 5">ICMP 6917</strain>
    </source>
</reference>
<dbReference type="GO" id="GO:0006006">
    <property type="term" value="P:glucose metabolic process"/>
    <property type="evidence" value="ECO:0007669"/>
    <property type="project" value="UniProtKB-KW"/>
</dbReference>
<dbReference type="PROSITE" id="PS51318">
    <property type="entry name" value="TAT"/>
    <property type="match status" value="1"/>
</dbReference>
<dbReference type="InterPro" id="IPR019405">
    <property type="entry name" value="Lactonase_7-beta_prop"/>
</dbReference>
<comment type="similarity">
    <text evidence="1">Belongs to the cycloisomerase 2 family.</text>
</comment>
<dbReference type="InterPro" id="IPR050282">
    <property type="entry name" value="Cycloisomerase_2"/>
</dbReference>
<gene>
    <name evidence="4" type="ORF">ALP84_00958</name>
</gene>
<organism evidence="4 5">
    <name type="scientific">Pseudomonas cichorii</name>
    <dbReference type="NCBI Taxonomy" id="36746"/>
    <lineage>
        <taxon>Bacteria</taxon>
        <taxon>Pseudomonadati</taxon>
        <taxon>Pseudomonadota</taxon>
        <taxon>Gammaproteobacteria</taxon>
        <taxon>Pseudomonadales</taxon>
        <taxon>Pseudomonadaceae</taxon>
        <taxon>Pseudomonas</taxon>
    </lineage>
</organism>
<evidence type="ECO:0000313" key="5">
    <source>
        <dbReference type="Proteomes" id="UP000278332"/>
    </source>
</evidence>
<protein>
    <submittedName>
        <fullName evidence="4">6-phosphogluconolactonase</fullName>
    </submittedName>
</protein>
<evidence type="ECO:0000256" key="2">
    <source>
        <dbReference type="ARBA" id="ARBA00022526"/>
    </source>
</evidence>
<evidence type="ECO:0000256" key="1">
    <source>
        <dbReference type="ARBA" id="ARBA00005564"/>
    </source>
</evidence>
<dbReference type="Gene3D" id="2.130.10.10">
    <property type="entry name" value="YVTN repeat-like/Quinoprotein amine dehydrogenase"/>
    <property type="match status" value="1"/>
</dbReference>
<dbReference type="InterPro" id="IPR006311">
    <property type="entry name" value="TAT_signal"/>
</dbReference>
<proteinExistence type="inferred from homology"/>
<dbReference type="EMBL" id="RBRY01000176">
    <property type="protein sequence ID" value="RMR50556.1"/>
    <property type="molecule type" value="Genomic_DNA"/>
</dbReference>
<evidence type="ECO:0000313" key="4">
    <source>
        <dbReference type="EMBL" id="RMR50556.1"/>
    </source>
</evidence>
<dbReference type="PANTHER" id="PTHR30344:SF1">
    <property type="entry name" value="6-PHOSPHOGLUCONOLACTONASE"/>
    <property type="match status" value="1"/>
</dbReference>
<name>A0A3M4VFE4_PSECI</name>
<feature type="region of interest" description="Disordered" evidence="3">
    <location>
        <begin position="1"/>
        <end position="20"/>
    </location>
</feature>
<dbReference type="GO" id="GO:0005829">
    <property type="term" value="C:cytosol"/>
    <property type="evidence" value="ECO:0007669"/>
    <property type="project" value="TreeGrafter"/>
</dbReference>
<dbReference type="Proteomes" id="UP000278332">
    <property type="component" value="Unassembled WGS sequence"/>
</dbReference>
<comment type="caution">
    <text evidence="4">The sequence shown here is derived from an EMBL/GenBank/DDBJ whole genome shotgun (WGS) entry which is preliminary data.</text>
</comment>